<evidence type="ECO:0000256" key="2">
    <source>
        <dbReference type="ARBA" id="ARBA00023315"/>
    </source>
</evidence>
<feature type="domain" description="N-acetyltransferase" evidence="3">
    <location>
        <begin position="18"/>
        <end position="162"/>
    </location>
</feature>
<evidence type="ECO:0000259" key="3">
    <source>
        <dbReference type="PROSITE" id="PS51186"/>
    </source>
</evidence>
<dbReference type="PROSITE" id="PS51186">
    <property type="entry name" value="GNAT"/>
    <property type="match status" value="1"/>
</dbReference>
<keyword evidence="2 4" id="KW-0012">Acyltransferase</keyword>
<dbReference type="Pfam" id="PF00583">
    <property type="entry name" value="Acetyltransf_1"/>
    <property type="match status" value="1"/>
</dbReference>
<proteinExistence type="predicted"/>
<evidence type="ECO:0000313" key="5">
    <source>
        <dbReference type="Proteomes" id="UP001597351"/>
    </source>
</evidence>
<gene>
    <name evidence="4" type="ORF">ACFSDE_01720</name>
</gene>
<organism evidence="4 5">
    <name type="scientific">Nocardioides aestuarii</name>
    <dbReference type="NCBI Taxonomy" id="252231"/>
    <lineage>
        <taxon>Bacteria</taxon>
        <taxon>Bacillati</taxon>
        <taxon>Actinomycetota</taxon>
        <taxon>Actinomycetes</taxon>
        <taxon>Propionibacteriales</taxon>
        <taxon>Nocardioidaceae</taxon>
        <taxon>Nocardioides</taxon>
    </lineage>
</organism>
<evidence type="ECO:0000313" key="4">
    <source>
        <dbReference type="EMBL" id="MFD1945492.1"/>
    </source>
</evidence>
<keyword evidence="5" id="KW-1185">Reference proteome</keyword>
<reference evidence="5" key="1">
    <citation type="journal article" date="2019" name="Int. J. Syst. Evol. Microbiol.">
        <title>The Global Catalogue of Microorganisms (GCM) 10K type strain sequencing project: providing services to taxonomists for standard genome sequencing and annotation.</title>
        <authorList>
            <consortium name="The Broad Institute Genomics Platform"/>
            <consortium name="The Broad Institute Genome Sequencing Center for Infectious Disease"/>
            <person name="Wu L."/>
            <person name="Ma J."/>
        </authorList>
    </citation>
    <scope>NUCLEOTIDE SEQUENCE [LARGE SCALE GENOMIC DNA]</scope>
    <source>
        <strain evidence="5">CGMCC 1.12477</strain>
    </source>
</reference>
<dbReference type="Gene3D" id="3.40.630.30">
    <property type="match status" value="1"/>
</dbReference>
<dbReference type="InterPro" id="IPR050832">
    <property type="entry name" value="Bact_Acetyltransf"/>
</dbReference>
<dbReference type="EC" id="2.3.-.-" evidence="4"/>
<dbReference type="SUPFAM" id="SSF55729">
    <property type="entry name" value="Acyl-CoA N-acyltransferases (Nat)"/>
    <property type="match status" value="1"/>
</dbReference>
<dbReference type="InterPro" id="IPR000182">
    <property type="entry name" value="GNAT_dom"/>
</dbReference>
<dbReference type="InterPro" id="IPR016181">
    <property type="entry name" value="Acyl_CoA_acyltransferase"/>
</dbReference>
<dbReference type="PANTHER" id="PTHR43877">
    <property type="entry name" value="AMINOALKYLPHOSPHONATE N-ACETYLTRANSFERASE-RELATED-RELATED"/>
    <property type="match status" value="1"/>
</dbReference>
<sequence>MNRTEIHRVGADDWREFREVRLASLADAPEAFGSTYADWVDAAEERWRARLTDVALTLIARRDGRPVGVVSGSSAQLEGDEAVELISMWVCPTERGTGLAGRLIAAVVVWAEGRGLPTFLMVRVGNAAAIAAYERAGFVSTGVPADHPVDGPPELRMVLGRSG</sequence>
<dbReference type="GO" id="GO:0016746">
    <property type="term" value="F:acyltransferase activity"/>
    <property type="evidence" value="ECO:0007669"/>
    <property type="project" value="UniProtKB-KW"/>
</dbReference>
<dbReference type="CDD" id="cd04301">
    <property type="entry name" value="NAT_SF"/>
    <property type="match status" value="1"/>
</dbReference>
<keyword evidence="1 4" id="KW-0808">Transferase</keyword>
<name>A0ABW4TIB4_9ACTN</name>
<evidence type="ECO:0000256" key="1">
    <source>
        <dbReference type="ARBA" id="ARBA00022679"/>
    </source>
</evidence>
<dbReference type="PANTHER" id="PTHR43877:SF2">
    <property type="entry name" value="AMINOALKYLPHOSPHONATE N-ACETYLTRANSFERASE-RELATED"/>
    <property type="match status" value="1"/>
</dbReference>
<comment type="caution">
    <text evidence="4">The sequence shown here is derived from an EMBL/GenBank/DDBJ whole genome shotgun (WGS) entry which is preliminary data.</text>
</comment>
<dbReference type="Proteomes" id="UP001597351">
    <property type="component" value="Unassembled WGS sequence"/>
</dbReference>
<dbReference type="RefSeq" id="WP_343915606.1">
    <property type="nucleotide sequence ID" value="NZ_BAAAJT010000002.1"/>
</dbReference>
<protein>
    <submittedName>
        <fullName evidence="4">GNAT family N-acetyltransferase</fullName>
        <ecNumber evidence="4">2.3.-.-</ecNumber>
    </submittedName>
</protein>
<accession>A0ABW4TIB4</accession>
<dbReference type="EMBL" id="JBHUGD010000001">
    <property type="protein sequence ID" value="MFD1945492.1"/>
    <property type="molecule type" value="Genomic_DNA"/>
</dbReference>